<dbReference type="EMBL" id="UYWX01020446">
    <property type="protein sequence ID" value="VDM32590.1"/>
    <property type="molecule type" value="Genomic_DNA"/>
</dbReference>
<dbReference type="PANTHER" id="PTHR21716:SF4">
    <property type="entry name" value="TRANSMEMBRANE PROTEIN 245"/>
    <property type="match status" value="1"/>
</dbReference>
<evidence type="ECO:0000256" key="5">
    <source>
        <dbReference type="ARBA" id="ARBA00023136"/>
    </source>
</evidence>
<reference evidence="9" key="1">
    <citation type="submission" date="2017-02" db="UniProtKB">
        <authorList>
            <consortium name="WormBaseParasite"/>
        </authorList>
    </citation>
    <scope>IDENTIFICATION</scope>
</reference>
<evidence type="ECO:0000313" key="9">
    <source>
        <dbReference type="WBParaSite" id="TTAC_0000810801-mRNA-1"/>
    </source>
</evidence>
<feature type="transmembrane region" description="Helical" evidence="6">
    <location>
        <begin position="140"/>
        <end position="159"/>
    </location>
</feature>
<evidence type="ECO:0000256" key="3">
    <source>
        <dbReference type="ARBA" id="ARBA00022692"/>
    </source>
</evidence>
<comment type="similarity">
    <text evidence="2">Belongs to the autoinducer-2 exporter (AI-2E) (TC 2.A.86) family.</text>
</comment>
<feature type="transmembrane region" description="Helical" evidence="6">
    <location>
        <begin position="36"/>
        <end position="57"/>
    </location>
</feature>
<evidence type="ECO:0000256" key="4">
    <source>
        <dbReference type="ARBA" id="ARBA00022989"/>
    </source>
</evidence>
<dbReference type="OrthoDB" id="5970161at2759"/>
<reference evidence="7 8" key="2">
    <citation type="submission" date="2018-11" db="EMBL/GenBank/DDBJ databases">
        <authorList>
            <consortium name="Pathogen Informatics"/>
        </authorList>
    </citation>
    <scope>NUCLEOTIDE SEQUENCE [LARGE SCALE GENOMIC DNA]</scope>
</reference>
<feature type="transmembrane region" description="Helical" evidence="6">
    <location>
        <begin position="105"/>
        <end position="128"/>
    </location>
</feature>
<keyword evidence="5 6" id="KW-0472">Membrane</keyword>
<accession>A0A0R3X402</accession>
<comment type="subcellular location">
    <subcellularLocation>
        <location evidence="1">Membrane</location>
        <topology evidence="1">Multi-pass membrane protein</topology>
    </subcellularLocation>
</comment>
<evidence type="ECO:0000256" key="2">
    <source>
        <dbReference type="ARBA" id="ARBA00009773"/>
    </source>
</evidence>
<dbReference type="InterPro" id="IPR002549">
    <property type="entry name" value="AI-2E-like"/>
</dbReference>
<dbReference type="GO" id="GO:0016020">
    <property type="term" value="C:membrane"/>
    <property type="evidence" value="ECO:0007669"/>
    <property type="project" value="UniProtKB-SubCell"/>
</dbReference>
<keyword evidence="3 6" id="KW-0812">Transmembrane</keyword>
<feature type="transmembrane region" description="Helical" evidence="6">
    <location>
        <begin position="63"/>
        <end position="84"/>
    </location>
</feature>
<feature type="transmembrane region" description="Helical" evidence="6">
    <location>
        <begin position="6"/>
        <end position="24"/>
    </location>
</feature>
<organism evidence="9">
    <name type="scientific">Hydatigena taeniaeformis</name>
    <name type="common">Feline tapeworm</name>
    <name type="synonym">Taenia taeniaeformis</name>
    <dbReference type="NCBI Taxonomy" id="6205"/>
    <lineage>
        <taxon>Eukaryota</taxon>
        <taxon>Metazoa</taxon>
        <taxon>Spiralia</taxon>
        <taxon>Lophotrochozoa</taxon>
        <taxon>Platyhelminthes</taxon>
        <taxon>Cestoda</taxon>
        <taxon>Eucestoda</taxon>
        <taxon>Cyclophyllidea</taxon>
        <taxon>Taeniidae</taxon>
        <taxon>Hydatigera</taxon>
    </lineage>
</organism>
<dbReference type="WBParaSite" id="TTAC_0000810801-mRNA-1">
    <property type="protein sequence ID" value="TTAC_0000810801-mRNA-1"/>
    <property type="gene ID" value="TTAC_0000810801"/>
</dbReference>
<feature type="transmembrane region" description="Helical" evidence="6">
    <location>
        <begin position="193"/>
        <end position="213"/>
    </location>
</feature>
<gene>
    <name evidence="7" type="ORF">TTAC_LOCUS8093</name>
</gene>
<evidence type="ECO:0000256" key="1">
    <source>
        <dbReference type="ARBA" id="ARBA00004141"/>
    </source>
</evidence>
<sequence>MFFVSWFLIVTYFYGNMGNLMNVVDPMWRILSSHAGIITSLLTGTTSLLFAGGSAVLNFSFSFVLLSFYTSVEVAVTSVVVTTLKRTIFYGMYTLLTHTLFGLDVIVLPSIIATILGAIPLVGTYWVVLPGAVELWCLRGSYWLALLLLLLHLLPYSFLDTAFYSEIKGAGHPYLTGLSIAGGLYCFGTEGVFIGPVVLCCMLVGVNLFRLLLTEETGIMRMHNYPSSNFSLI</sequence>
<dbReference type="Proteomes" id="UP000274429">
    <property type="component" value="Unassembled WGS sequence"/>
</dbReference>
<protein>
    <submittedName>
        <fullName evidence="9">NADH dehydrogenase subunit 2</fullName>
    </submittedName>
</protein>
<evidence type="ECO:0000256" key="6">
    <source>
        <dbReference type="SAM" id="Phobius"/>
    </source>
</evidence>
<keyword evidence="8" id="KW-1185">Reference proteome</keyword>
<evidence type="ECO:0000313" key="8">
    <source>
        <dbReference type="Proteomes" id="UP000274429"/>
    </source>
</evidence>
<name>A0A0R3X402_HYDTA</name>
<evidence type="ECO:0000313" key="7">
    <source>
        <dbReference type="EMBL" id="VDM32590.1"/>
    </source>
</evidence>
<proteinExistence type="inferred from homology"/>
<dbReference type="AlphaFoldDB" id="A0A0R3X402"/>
<keyword evidence="4 6" id="KW-1133">Transmembrane helix</keyword>
<dbReference type="PANTHER" id="PTHR21716">
    <property type="entry name" value="TRANSMEMBRANE PROTEIN"/>
    <property type="match status" value="1"/>
</dbReference>